<gene>
    <name evidence="2" type="ORF">PCOR1329_LOCUS31697</name>
</gene>
<evidence type="ECO:0000313" key="2">
    <source>
        <dbReference type="EMBL" id="CAK0834221.1"/>
    </source>
</evidence>
<dbReference type="EMBL" id="CAUYUJ010012570">
    <property type="protein sequence ID" value="CAK0834221.1"/>
    <property type="molecule type" value="Genomic_DNA"/>
</dbReference>
<sequence length="427" mass="46129">VEYASPSLQPLLRERLRAMGGRPDRALLCFSHYDEAHLLAGGLRVPRLSFGARYISGALTEASAPEAVLWPPRAGAEAGGVPSPPAVDSGPSRQEILLSRLKLALGNMGSELVWQLLDDLCIGIACPYRFVSYETAVDWSVLATFRAGVFIPWNWELITFLEWYALSIPVFVSGSSWTLPLIQHHLHANPRITTNGSQFNNLRAEWAIDGETMDGPLDAAEIARWWTQTDYVRLPHVRQFAHLADLLWQVADCDFQAWSASLRYRDCPPRCSLTVHAVGRADGGLIARIMCGTENTVAGAAKPSSLTYLHSSLAAPQPLPPSPLLPLLVLTVAPPRSALAALSCGRPPPTALDPTSPRTRRVRRVTCPKGPSASVLRLPQGFGREPHWAACRPRARVGGGGRAAACRRQHSPSAGSGGTAGIEHAAP</sequence>
<dbReference type="Proteomes" id="UP001189429">
    <property type="component" value="Unassembled WGS sequence"/>
</dbReference>
<feature type="region of interest" description="Disordered" evidence="1">
    <location>
        <begin position="402"/>
        <end position="427"/>
    </location>
</feature>
<feature type="non-terminal residue" evidence="2">
    <location>
        <position position="1"/>
    </location>
</feature>
<evidence type="ECO:0000256" key="1">
    <source>
        <dbReference type="SAM" id="MobiDB-lite"/>
    </source>
</evidence>
<keyword evidence="3" id="KW-1185">Reference proteome</keyword>
<reference evidence="2" key="1">
    <citation type="submission" date="2023-10" db="EMBL/GenBank/DDBJ databases">
        <authorList>
            <person name="Chen Y."/>
            <person name="Shah S."/>
            <person name="Dougan E. K."/>
            <person name="Thang M."/>
            <person name="Chan C."/>
        </authorList>
    </citation>
    <scope>NUCLEOTIDE SEQUENCE [LARGE SCALE GENOMIC DNA]</scope>
</reference>
<protein>
    <submittedName>
        <fullName evidence="2">Uncharacterized protein</fullName>
    </submittedName>
</protein>
<name>A0ABN9SQQ0_9DINO</name>
<accession>A0ABN9SQQ0</accession>
<organism evidence="2 3">
    <name type="scientific">Prorocentrum cordatum</name>
    <dbReference type="NCBI Taxonomy" id="2364126"/>
    <lineage>
        <taxon>Eukaryota</taxon>
        <taxon>Sar</taxon>
        <taxon>Alveolata</taxon>
        <taxon>Dinophyceae</taxon>
        <taxon>Prorocentrales</taxon>
        <taxon>Prorocentraceae</taxon>
        <taxon>Prorocentrum</taxon>
    </lineage>
</organism>
<evidence type="ECO:0000313" key="3">
    <source>
        <dbReference type="Proteomes" id="UP001189429"/>
    </source>
</evidence>
<comment type="caution">
    <text evidence="2">The sequence shown here is derived from an EMBL/GenBank/DDBJ whole genome shotgun (WGS) entry which is preliminary data.</text>
</comment>
<proteinExistence type="predicted"/>